<evidence type="ECO:0000256" key="3">
    <source>
        <dbReference type="ARBA" id="ARBA00023163"/>
    </source>
</evidence>
<dbReference type="RefSeq" id="WP_181676276.1">
    <property type="nucleotide sequence ID" value="NZ_JABJVM010000005.1"/>
</dbReference>
<feature type="domain" description="HTH marR-type" evidence="5">
    <location>
        <begin position="5"/>
        <end position="140"/>
    </location>
</feature>
<dbReference type="AlphaFoldDB" id="A0A7W1YFX2"/>
<dbReference type="Proteomes" id="UP000548787">
    <property type="component" value="Unassembled WGS sequence"/>
</dbReference>
<evidence type="ECO:0000256" key="1">
    <source>
        <dbReference type="ARBA" id="ARBA00023015"/>
    </source>
</evidence>
<dbReference type="GO" id="GO:0003677">
    <property type="term" value="F:DNA binding"/>
    <property type="evidence" value="ECO:0007669"/>
    <property type="project" value="UniProtKB-KW"/>
</dbReference>
<feature type="compositionally biased region" description="Gly residues" evidence="4">
    <location>
        <begin position="165"/>
        <end position="175"/>
    </location>
</feature>
<dbReference type="Pfam" id="PF01047">
    <property type="entry name" value="MarR"/>
    <property type="match status" value="1"/>
</dbReference>
<dbReference type="PROSITE" id="PS50995">
    <property type="entry name" value="HTH_MARR_2"/>
    <property type="match status" value="1"/>
</dbReference>
<dbReference type="InterPro" id="IPR036390">
    <property type="entry name" value="WH_DNA-bd_sf"/>
</dbReference>
<evidence type="ECO:0000256" key="4">
    <source>
        <dbReference type="SAM" id="MobiDB-lite"/>
    </source>
</evidence>
<dbReference type="PANTHER" id="PTHR42756:SF1">
    <property type="entry name" value="TRANSCRIPTIONAL REPRESSOR OF EMRAB OPERON"/>
    <property type="match status" value="1"/>
</dbReference>
<dbReference type="PANTHER" id="PTHR42756">
    <property type="entry name" value="TRANSCRIPTIONAL REGULATOR, MARR"/>
    <property type="match status" value="1"/>
</dbReference>
<proteinExistence type="predicted"/>
<evidence type="ECO:0000259" key="5">
    <source>
        <dbReference type="PROSITE" id="PS50995"/>
    </source>
</evidence>
<accession>A0A7W1YFX2</accession>
<dbReference type="InterPro" id="IPR000835">
    <property type="entry name" value="HTH_MarR-typ"/>
</dbReference>
<keyword evidence="3" id="KW-0804">Transcription</keyword>
<name>A0A7W1YFX2_9LIST</name>
<evidence type="ECO:0000313" key="7">
    <source>
        <dbReference type="Proteomes" id="UP000548787"/>
    </source>
</evidence>
<dbReference type="GO" id="GO:0003700">
    <property type="term" value="F:DNA-binding transcription factor activity"/>
    <property type="evidence" value="ECO:0007669"/>
    <property type="project" value="InterPro"/>
</dbReference>
<evidence type="ECO:0000256" key="2">
    <source>
        <dbReference type="ARBA" id="ARBA00023125"/>
    </source>
</evidence>
<feature type="region of interest" description="Disordered" evidence="4">
    <location>
        <begin position="165"/>
        <end position="197"/>
    </location>
</feature>
<sequence>MSETENNLMKQFIQFNRMLHHYQIHNLRSAGPFGNPYRGQGRVLSILKMKPEITQKELAYLLDMRNQSLGELLTKLEKSEYITREPSEADRRVMNVKLTEAGAEAAEQSKDNQTDYNKIFDVLNDEEKANLHDYMHRITDELEKELGDIAGDEAFEDPRMQGRGGFPGFGGGRPHPGGHGHRGHHSDPRFSRGGYPDFGAMRDVDHFGHQDFENQK</sequence>
<dbReference type="SUPFAM" id="SSF46785">
    <property type="entry name" value="Winged helix' DNA-binding domain"/>
    <property type="match status" value="1"/>
</dbReference>
<comment type="caution">
    <text evidence="6">The sequence shown here is derived from an EMBL/GenBank/DDBJ whole genome shotgun (WGS) entry which is preliminary data.</text>
</comment>
<dbReference type="PRINTS" id="PR00598">
    <property type="entry name" value="HTHMARR"/>
</dbReference>
<keyword evidence="2" id="KW-0238">DNA-binding</keyword>
<dbReference type="EMBL" id="JABJVM010000005">
    <property type="protein sequence ID" value="MBA3926071.1"/>
    <property type="molecule type" value="Genomic_DNA"/>
</dbReference>
<dbReference type="InterPro" id="IPR023187">
    <property type="entry name" value="Tscrpt_reg_MarR-type_CS"/>
</dbReference>
<organism evidence="6 7">
    <name type="scientific">Listeria rustica</name>
    <dbReference type="NCBI Taxonomy" id="2713503"/>
    <lineage>
        <taxon>Bacteria</taxon>
        <taxon>Bacillati</taxon>
        <taxon>Bacillota</taxon>
        <taxon>Bacilli</taxon>
        <taxon>Bacillales</taxon>
        <taxon>Listeriaceae</taxon>
        <taxon>Listeria</taxon>
    </lineage>
</organism>
<keyword evidence="7" id="KW-1185">Reference proteome</keyword>
<protein>
    <submittedName>
        <fullName evidence="6">MarR family transcriptional regulator</fullName>
    </submittedName>
</protein>
<dbReference type="SMART" id="SM00347">
    <property type="entry name" value="HTH_MARR"/>
    <property type="match status" value="1"/>
</dbReference>
<dbReference type="PROSITE" id="PS01117">
    <property type="entry name" value="HTH_MARR_1"/>
    <property type="match status" value="1"/>
</dbReference>
<keyword evidence="1" id="KW-0805">Transcription regulation</keyword>
<evidence type="ECO:0000313" key="6">
    <source>
        <dbReference type="EMBL" id="MBA3926071.1"/>
    </source>
</evidence>
<gene>
    <name evidence="6" type="ORF">HPK16_06930</name>
</gene>
<reference evidence="6 7" key="1">
    <citation type="submission" date="2020-08" db="EMBL/GenBank/DDBJ databases">
        <title>Listeria ohnekaius sp. nov. and Listeria portnoyii sp. nov. isolated from non-agricultural and natural environments.</title>
        <authorList>
            <person name="Weller D."/>
            <person name="Belias A.M."/>
            <person name="Liao J."/>
            <person name="Guo S."/>
            <person name="Orsi R.H."/>
            <person name="Wiedmann M."/>
        </authorList>
    </citation>
    <scope>NUCLEOTIDE SEQUENCE [LARGE SCALE GENOMIC DNA]</scope>
    <source>
        <strain evidence="6 7">FSL W9-0585</strain>
    </source>
</reference>
<dbReference type="Gene3D" id="1.10.10.10">
    <property type="entry name" value="Winged helix-like DNA-binding domain superfamily/Winged helix DNA-binding domain"/>
    <property type="match status" value="1"/>
</dbReference>
<dbReference type="InterPro" id="IPR036388">
    <property type="entry name" value="WH-like_DNA-bd_sf"/>
</dbReference>